<evidence type="ECO:0000259" key="2">
    <source>
        <dbReference type="SMART" id="SM01008"/>
    </source>
</evidence>
<dbReference type="SUPFAM" id="SSF54665">
    <property type="entry name" value="CO dehydrogenase molybdoprotein N-domain-like"/>
    <property type="match status" value="1"/>
</dbReference>
<gene>
    <name evidence="3" type="ORF">DL1_13620</name>
</gene>
<reference evidence="3 4" key="1">
    <citation type="submission" date="2014-03" db="EMBL/GenBank/DDBJ databases">
        <title>The draft genome sequence of Thioclava dalianensis DLFJ1-1.</title>
        <authorList>
            <person name="Lai Q."/>
            <person name="Shao Z."/>
        </authorList>
    </citation>
    <scope>NUCLEOTIDE SEQUENCE [LARGE SCALE GENOMIC DNA]</scope>
    <source>
        <strain evidence="3 4">DLFJ1-1</strain>
    </source>
</reference>
<protein>
    <submittedName>
        <fullName evidence="3">Xanthine dehydrogenase</fullName>
    </submittedName>
</protein>
<proteinExistence type="predicted"/>
<name>A0A074TGR4_9RHOB</name>
<dbReference type="Pfam" id="PF20256">
    <property type="entry name" value="MoCoBD_2"/>
    <property type="match status" value="1"/>
</dbReference>
<dbReference type="RefSeq" id="WP_038063297.1">
    <property type="nucleotide sequence ID" value="NZ_FOVB01000002.1"/>
</dbReference>
<dbReference type="Pfam" id="PF02738">
    <property type="entry name" value="MoCoBD_1"/>
    <property type="match status" value="1"/>
</dbReference>
<dbReference type="PANTHER" id="PTHR11908">
    <property type="entry name" value="XANTHINE DEHYDROGENASE"/>
    <property type="match status" value="1"/>
</dbReference>
<sequence>MSDSFTMNEAQPRLLDTTDQGLIGAPLDRPEGALKVSGQATYTAEYHPEGMCHGVLVRATITRGTVTGFDETAAAALPGYLGLFHGPEFLRNPAQGMAGKAPTQPGDRVAYHGQPIALVVAESFETARDAAARIVVHYDEQPGAPVDPETAPSEEPDDRTVQGDLDAAMRKGAATLDRAYTTPGHAAAAMEPHAALAEWEGDHLTLHGALQMIRYNKAELADAIGVKPEQVRVLAPYIGGGFGSKLGISAEHISAALAARALKRPVRVVMARQTVFDAILRRTETAQRLRLAAETDGKLTAIGHEDRISNLEGEGFAEPTAAATQFLYAAPNRLVRKTISRNHRTPSGSVRAPGEAVGMFALECGMDELAETLGICPVELRLRNIPEKHPETGQTFTAHALAQALREGAQAFGWDKRTEPGTRREGEWLIGMGVASAARTNMLIASSARVTLTRDGALVETDMTDIGTGSYAILGQIAGEMLGLPIDKVSVHLADSDLPGASGSGGSFGASSAGSAVFLAARKIRDELAKRLGCAPEDVRVDRGQVTGDNKKAALADLLVEPIAMEASIESGETAKTHFSSGFGAHFAEVAVSEITGEVRVRRILGVFGVGRVLNEKTARSQAVGGMIWGVGSALHEELSHDPRTGHIVGRDLANYHVPSHADIPAKMEVRFLEERDDHANPIQSKGIGELGISGAGAAVINAIHNATGLRVYDFPATPDKIVQGFMEHGR</sequence>
<feature type="region of interest" description="Disordered" evidence="1">
    <location>
        <begin position="1"/>
        <end position="21"/>
    </location>
</feature>
<dbReference type="InterPro" id="IPR000674">
    <property type="entry name" value="Ald_Oxase/Xan_DH_a/b"/>
</dbReference>
<dbReference type="Gene3D" id="3.30.365.10">
    <property type="entry name" value="Aldehyde oxidase/xanthine dehydrogenase, molybdopterin binding domain"/>
    <property type="match status" value="4"/>
</dbReference>
<feature type="region of interest" description="Disordered" evidence="1">
    <location>
        <begin position="140"/>
        <end position="160"/>
    </location>
</feature>
<dbReference type="SMART" id="SM01008">
    <property type="entry name" value="Ald_Xan_dh_C"/>
    <property type="match status" value="1"/>
</dbReference>
<dbReference type="SUPFAM" id="SSF56003">
    <property type="entry name" value="Molybdenum cofactor-binding domain"/>
    <property type="match status" value="1"/>
</dbReference>
<comment type="caution">
    <text evidence="3">The sequence shown here is derived from an EMBL/GenBank/DDBJ whole genome shotgun (WGS) entry which is preliminary data.</text>
</comment>
<dbReference type="PANTHER" id="PTHR11908:SF123">
    <property type="entry name" value="ALDEHYDE OXIDOREDUCTASE MOLYBDENUM-BINDING SUBUNIT PAOC"/>
    <property type="match status" value="1"/>
</dbReference>
<dbReference type="InterPro" id="IPR036856">
    <property type="entry name" value="Ald_Oxase/Xan_DH_a/b_sf"/>
</dbReference>
<dbReference type="GO" id="GO:0016491">
    <property type="term" value="F:oxidoreductase activity"/>
    <property type="evidence" value="ECO:0007669"/>
    <property type="project" value="InterPro"/>
</dbReference>
<accession>A0A074TGR4</accession>
<evidence type="ECO:0000313" key="3">
    <source>
        <dbReference type="EMBL" id="KEP70849.1"/>
    </source>
</evidence>
<dbReference type="InterPro" id="IPR008274">
    <property type="entry name" value="AldOxase/xan_DH_MoCoBD1"/>
</dbReference>
<feature type="domain" description="Aldehyde oxidase/xanthine dehydrogenase a/b hammerhead" evidence="2">
    <location>
        <begin position="37"/>
        <end position="142"/>
    </location>
</feature>
<dbReference type="EMBL" id="JHEH01000004">
    <property type="protein sequence ID" value="KEP70849.1"/>
    <property type="molecule type" value="Genomic_DNA"/>
</dbReference>
<dbReference type="AlphaFoldDB" id="A0A074TGR4"/>
<dbReference type="Proteomes" id="UP000027725">
    <property type="component" value="Unassembled WGS sequence"/>
</dbReference>
<dbReference type="OrthoDB" id="8428274at2"/>
<dbReference type="STRING" id="1185766.SAMN05216224_102516"/>
<organism evidence="3 4">
    <name type="scientific">Thioclava dalianensis</name>
    <dbReference type="NCBI Taxonomy" id="1185766"/>
    <lineage>
        <taxon>Bacteria</taxon>
        <taxon>Pseudomonadati</taxon>
        <taxon>Pseudomonadota</taxon>
        <taxon>Alphaproteobacteria</taxon>
        <taxon>Rhodobacterales</taxon>
        <taxon>Paracoccaceae</taxon>
        <taxon>Thioclava</taxon>
    </lineage>
</organism>
<dbReference type="eggNOG" id="COG1529">
    <property type="taxonomic scope" value="Bacteria"/>
</dbReference>
<dbReference type="GO" id="GO:0005506">
    <property type="term" value="F:iron ion binding"/>
    <property type="evidence" value="ECO:0007669"/>
    <property type="project" value="InterPro"/>
</dbReference>
<dbReference type="Pfam" id="PF01315">
    <property type="entry name" value="Ald_Xan_dh_C"/>
    <property type="match status" value="1"/>
</dbReference>
<dbReference type="InterPro" id="IPR016208">
    <property type="entry name" value="Ald_Oxase/xanthine_DH-like"/>
</dbReference>
<evidence type="ECO:0000256" key="1">
    <source>
        <dbReference type="SAM" id="MobiDB-lite"/>
    </source>
</evidence>
<keyword evidence="4" id="KW-1185">Reference proteome</keyword>
<dbReference type="InterPro" id="IPR046867">
    <property type="entry name" value="AldOxase/xan_DH_MoCoBD2"/>
</dbReference>
<dbReference type="InterPro" id="IPR037165">
    <property type="entry name" value="AldOxase/xan_DH_Mopterin-bd_sf"/>
</dbReference>
<evidence type="ECO:0000313" key="4">
    <source>
        <dbReference type="Proteomes" id="UP000027725"/>
    </source>
</evidence>
<dbReference type="Gene3D" id="3.90.1170.50">
    <property type="entry name" value="Aldehyde oxidase/xanthine dehydrogenase, a/b hammerhead"/>
    <property type="match status" value="1"/>
</dbReference>